<protein>
    <submittedName>
        <fullName evidence="2">DUF4221 domain-containing protein</fullName>
    </submittedName>
</protein>
<keyword evidence="1" id="KW-1133">Transmembrane helix</keyword>
<name>A0ABS9VBZ2_9BACT</name>
<keyword evidence="3" id="KW-1185">Reference proteome</keyword>
<dbReference type="SUPFAM" id="SSF63825">
    <property type="entry name" value="YWTD domain"/>
    <property type="match status" value="1"/>
</dbReference>
<keyword evidence="1" id="KW-0812">Transmembrane</keyword>
<evidence type="ECO:0000313" key="2">
    <source>
        <dbReference type="EMBL" id="MCH7413754.1"/>
    </source>
</evidence>
<proteinExistence type="predicted"/>
<comment type="caution">
    <text evidence="2">The sequence shown here is derived from an EMBL/GenBank/DDBJ whole genome shotgun (WGS) entry which is preliminary data.</text>
</comment>
<organism evidence="2 3">
    <name type="scientific">Belliella alkalica</name>
    <dbReference type="NCBI Taxonomy" id="1730871"/>
    <lineage>
        <taxon>Bacteria</taxon>
        <taxon>Pseudomonadati</taxon>
        <taxon>Bacteroidota</taxon>
        <taxon>Cytophagia</taxon>
        <taxon>Cytophagales</taxon>
        <taxon>Cyclobacteriaceae</taxon>
        <taxon>Belliella</taxon>
    </lineage>
</organism>
<accession>A0ABS9VBZ2</accession>
<evidence type="ECO:0000313" key="3">
    <source>
        <dbReference type="Proteomes" id="UP001165430"/>
    </source>
</evidence>
<evidence type="ECO:0000256" key="1">
    <source>
        <dbReference type="SAM" id="Phobius"/>
    </source>
</evidence>
<gene>
    <name evidence="2" type="ORF">MM213_09680</name>
</gene>
<keyword evidence="1" id="KW-0472">Membrane</keyword>
<dbReference type="PROSITE" id="PS51257">
    <property type="entry name" value="PROKAR_LIPOPROTEIN"/>
    <property type="match status" value="1"/>
</dbReference>
<sequence>MFRKINQIRANVIFFFFGVLSIYSCEFAIKEDQIKLMELEHLETLYFPLDVTTLRNKIRMGYLEDLDLLYVHNENPKKIDFYDFSDKTLFQTVEFDEIDSKRVLNKTMVHVLSPDSIYIYDQITNKLVLYSDKGKELHHVGTVLDENDKADYGIMPWCYFYRNYTGNFFFGVTIRGEPVKKTNASPVLFYSESTNKKKFFGVWPEEYLKDNQMSFSGPSFLEVDDHLYLSMGFSDKLQVLSSSGELISTFLANSNLMRPYRSINNKSSALEESARYQLTNSRYTNLLYDKSSGYLIREGSIGSNIPDNVSPFSGEIFPSRNNDDIYFVLIIIDPKNGKVGEIQGSWIGNDSFSTKDGIYIQDKLTDPKNEDVLIVNKMRIK</sequence>
<dbReference type="EMBL" id="JAKZGO010000006">
    <property type="protein sequence ID" value="MCH7413754.1"/>
    <property type="molecule type" value="Genomic_DNA"/>
</dbReference>
<feature type="transmembrane region" description="Helical" evidence="1">
    <location>
        <begin position="12"/>
        <end position="29"/>
    </location>
</feature>
<reference evidence="2" key="1">
    <citation type="submission" date="2022-03" db="EMBL/GenBank/DDBJ databases">
        <title>De novo assembled genomes of Belliella spp. (Cyclobacteriaceae) strains.</title>
        <authorList>
            <person name="Szabo A."/>
            <person name="Korponai K."/>
            <person name="Felfoldi T."/>
        </authorList>
    </citation>
    <scope>NUCLEOTIDE SEQUENCE</scope>
    <source>
        <strain evidence="2">DSM 111903</strain>
    </source>
</reference>
<dbReference type="Proteomes" id="UP001165430">
    <property type="component" value="Unassembled WGS sequence"/>
</dbReference>